<dbReference type="GO" id="GO:0016787">
    <property type="term" value="F:hydrolase activity"/>
    <property type="evidence" value="ECO:0007669"/>
    <property type="project" value="UniProtKB-KW"/>
</dbReference>
<dbReference type="Pfam" id="PF17207">
    <property type="entry name" value="MCM_OB"/>
    <property type="match status" value="1"/>
</dbReference>
<keyword evidence="8 12" id="KW-0067">ATP-binding</keyword>
<dbReference type="Gene3D" id="3.30.1640.10">
    <property type="entry name" value="mini-chromosome maintenance (MCM) complex, chain A, domain 1"/>
    <property type="match status" value="1"/>
</dbReference>
<evidence type="ECO:0000256" key="3">
    <source>
        <dbReference type="ARBA" id="ARBA00012551"/>
    </source>
</evidence>
<protein>
    <recommendedName>
        <fullName evidence="3">DNA helicase</fullName>
        <ecNumber evidence="3">3.6.4.12</ecNumber>
    </recommendedName>
</protein>
<comment type="subcellular location">
    <subcellularLocation>
        <location evidence="1">Nucleus</location>
    </subcellularLocation>
</comment>
<evidence type="ECO:0000256" key="9">
    <source>
        <dbReference type="ARBA" id="ARBA00023125"/>
    </source>
</evidence>
<dbReference type="GO" id="GO:0006270">
    <property type="term" value="P:DNA replication initiation"/>
    <property type="evidence" value="ECO:0007669"/>
    <property type="project" value="InterPro"/>
</dbReference>
<evidence type="ECO:0000256" key="11">
    <source>
        <dbReference type="ARBA" id="ARBA00023306"/>
    </source>
</evidence>
<evidence type="ECO:0000313" key="17">
    <source>
        <dbReference type="Proteomes" id="UP000241769"/>
    </source>
</evidence>
<dbReference type="PRINTS" id="PR01657">
    <property type="entry name" value="MCMFAMILY"/>
</dbReference>
<keyword evidence="5 12" id="KW-0547">Nucleotide-binding</keyword>
<keyword evidence="14" id="KW-0812">Transmembrane</keyword>
<accession>A0A2P6MSK9</accession>
<dbReference type="GO" id="GO:0005634">
    <property type="term" value="C:nucleus"/>
    <property type="evidence" value="ECO:0007669"/>
    <property type="project" value="UniProtKB-SubCell"/>
</dbReference>
<dbReference type="CDD" id="cd17757">
    <property type="entry name" value="MCM6"/>
    <property type="match status" value="1"/>
</dbReference>
<dbReference type="InterPro" id="IPR018525">
    <property type="entry name" value="MCM_CS"/>
</dbReference>
<dbReference type="Gene3D" id="1.20.58.870">
    <property type="match status" value="1"/>
</dbReference>
<keyword evidence="9 12" id="KW-0238">DNA-binding</keyword>
<dbReference type="Pfam" id="PF14551">
    <property type="entry name" value="MCM_N"/>
    <property type="match status" value="1"/>
</dbReference>
<evidence type="ECO:0000256" key="2">
    <source>
        <dbReference type="ARBA" id="ARBA00008010"/>
    </source>
</evidence>
<dbReference type="GO" id="GO:0005524">
    <property type="term" value="F:ATP binding"/>
    <property type="evidence" value="ECO:0007669"/>
    <property type="project" value="UniProtKB-KW"/>
</dbReference>
<organism evidence="16 17">
    <name type="scientific">Planoprotostelium fungivorum</name>
    <dbReference type="NCBI Taxonomy" id="1890364"/>
    <lineage>
        <taxon>Eukaryota</taxon>
        <taxon>Amoebozoa</taxon>
        <taxon>Evosea</taxon>
        <taxon>Variosea</taxon>
        <taxon>Cavosteliida</taxon>
        <taxon>Cavosteliaceae</taxon>
        <taxon>Planoprotostelium</taxon>
    </lineage>
</organism>
<dbReference type="FunFam" id="2.20.28.10:FF:000003">
    <property type="entry name" value="DNA helicase"/>
    <property type="match status" value="1"/>
</dbReference>
<dbReference type="CDD" id="cd00161">
    <property type="entry name" value="beta-trefoil_Ricin-like"/>
    <property type="match status" value="1"/>
</dbReference>
<dbReference type="GO" id="GO:1902969">
    <property type="term" value="P:mitotic DNA replication"/>
    <property type="evidence" value="ECO:0007669"/>
    <property type="project" value="TreeGrafter"/>
</dbReference>
<dbReference type="GO" id="GO:0042555">
    <property type="term" value="C:MCM complex"/>
    <property type="evidence" value="ECO:0007669"/>
    <property type="project" value="InterPro"/>
</dbReference>
<reference evidence="16 17" key="1">
    <citation type="journal article" date="2018" name="Genome Biol. Evol.">
        <title>Multiple Roots of Fruiting Body Formation in Amoebozoa.</title>
        <authorList>
            <person name="Hillmann F."/>
            <person name="Forbes G."/>
            <person name="Novohradska S."/>
            <person name="Ferling I."/>
            <person name="Riege K."/>
            <person name="Groth M."/>
            <person name="Westermann M."/>
            <person name="Marz M."/>
            <person name="Spaller T."/>
            <person name="Winckler T."/>
            <person name="Schaap P."/>
            <person name="Glockner G."/>
        </authorList>
    </citation>
    <scope>NUCLEOTIDE SEQUENCE [LARGE SCALE GENOMIC DNA]</scope>
    <source>
        <strain evidence="16 17">Jena</strain>
    </source>
</reference>
<dbReference type="FunFam" id="3.40.50.300:FF:000115">
    <property type="entry name" value="DNA helicase"/>
    <property type="match status" value="1"/>
</dbReference>
<dbReference type="EMBL" id="MDYQ01000448">
    <property type="protein sequence ID" value="PRP74688.1"/>
    <property type="molecule type" value="Genomic_DNA"/>
</dbReference>
<dbReference type="InterPro" id="IPR027417">
    <property type="entry name" value="P-loop_NTPase"/>
</dbReference>
<evidence type="ECO:0000256" key="6">
    <source>
        <dbReference type="ARBA" id="ARBA00022801"/>
    </source>
</evidence>
<comment type="caution">
    <text evidence="16">The sequence shown here is derived from an EMBL/GenBank/DDBJ whole genome shotgun (WGS) entry which is preliminary data.</text>
</comment>
<dbReference type="InterPro" id="IPR005181">
    <property type="entry name" value="SASA"/>
</dbReference>
<dbReference type="SUPFAM" id="SSF52266">
    <property type="entry name" value="SGNH hydrolase"/>
    <property type="match status" value="1"/>
</dbReference>
<gene>
    <name evidence="16" type="ORF">PROFUN_03610</name>
</gene>
<dbReference type="Pfam" id="PF18263">
    <property type="entry name" value="WHD_MCM6"/>
    <property type="match status" value="1"/>
</dbReference>
<evidence type="ECO:0000313" key="16">
    <source>
        <dbReference type="EMBL" id="PRP74688.1"/>
    </source>
</evidence>
<dbReference type="GO" id="GO:0000727">
    <property type="term" value="P:double-strand break repair via break-induced replication"/>
    <property type="evidence" value="ECO:0007669"/>
    <property type="project" value="TreeGrafter"/>
</dbReference>
<dbReference type="STRING" id="1890364.A0A2P6MSK9"/>
<dbReference type="Pfam" id="PF03629">
    <property type="entry name" value="SASA"/>
    <property type="match status" value="1"/>
</dbReference>
<dbReference type="InterPro" id="IPR012340">
    <property type="entry name" value="NA-bd_OB-fold"/>
</dbReference>
<dbReference type="InterPro" id="IPR001208">
    <property type="entry name" value="MCM_dom"/>
</dbReference>
<dbReference type="GO" id="GO:1990518">
    <property type="term" value="F:single-stranded 3'-5' DNA helicase activity"/>
    <property type="evidence" value="ECO:0007669"/>
    <property type="project" value="TreeGrafter"/>
</dbReference>
<dbReference type="Gene3D" id="3.40.50.300">
    <property type="entry name" value="P-loop containing nucleotide triphosphate hydrolases"/>
    <property type="match status" value="1"/>
</dbReference>
<evidence type="ECO:0000256" key="10">
    <source>
        <dbReference type="ARBA" id="ARBA00023242"/>
    </source>
</evidence>
<keyword evidence="11" id="KW-0131">Cell cycle</keyword>
<keyword evidence="7" id="KW-0347">Helicase</keyword>
<evidence type="ECO:0000256" key="5">
    <source>
        <dbReference type="ARBA" id="ARBA00022741"/>
    </source>
</evidence>
<dbReference type="PANTHER" id="PTHR11630">
    <property type="entry name" value="DNA REPLICATION LICENSING FACTOR MCM FAMILY MEMBER"/>
    <property type="match status" value="1"/>
</dbReference>
<dbReference type="SMART" id="SM00350">
    <property type="entry name" value="MCM"/>
    <property type="match status" value="1"/>
</dbReference>
<dbReference type="Pfam" id="PF00493">
    <property type="entry name" value="MCM"/>
    <property type="match status" value="1"/>
</dbReference>
<evidence type="ECO:0000256" key="14">
    <source>
        <dbReference type="SAM" id="Phobius"/>
    </source>
</evidence>
<dbReference type="Gene3D" id="2.60.40.10">
    <property type="entry name" value="Immunoglobulins"/>
    <property type="match status" value="1"/>
</dbReference>
<keyword evidence="10" id="KW-0539">Nucleus</keyword>
<dbReference type="PROSITE" id="PS50051">
    <property type="entry name" value="MCM_2"/>
    <property type="match status" value="1"/>
</dbReference>
<evidence type="ECO:0000256" key="12">
    <source>
        <dbReference type="RuleBase" id="RU004070"/>
    </source>
</evidence>
<dbReference type="InterPro" id="IPR041024">
    <property type="entry name" value="Mcm6_C"/>
</dbReference>
<evidence type="ECO:0000256" key="7">
    <source>
        <dbReference type="ARBA" id="ARBA00022806"/>
    </source>
</evidence>
<sequence length="1639" mass="181328">MEGSAVNNVGIVKDTLGERVKHRFEKFLLELLREKDLTTLYVEWQHLVTFDAELAEVVESNYYRLNPFLRKGLQNIFKRFHASFVVDEEGKDREFWVAFHTLPSIQKDLRTDRVGQLCSVRGTVTRTTEVRPELLFGDFECLDCKVVVEGVEQQFRYTEPLRCKNPTCANVARWELSMDTSTFVDWQKLKVQENSEEIPSGSMPRSIEVILRHEEYIDRISKSLSHDTMNDILRTQIDMEKVEKAKAGDKCIFTGTLIVVPDISVGKFMTKGPRVQSRGGAGGKGGKNATEAPLKDVLGLGFECNYKLCFLASSVQQATGKFKKSYAEDATEERDEPFTPEETAELDRMRRDPKIFKKLCESIAPAVFGHKEVKKGVLLMLFGGVHKVTQEGINLRGDINVCVVGDPSVSKSQFLKYIVGILPRAVYTSGKASSAAGLTATVVKDPDTREFNIEAGALMLADNGICCIDEFDKMDPKDQVAIHEAMEQQTISIAKAGIHATLNARTSILAAANPIGGRTLKANLNITPAIMSRFDLFFIIVDECDESSDANIGRHIVLMHQLKDVALKPELSTKQMQLFIRWAKSIRPQMTEESKKLLVENYRKLRQSDVSGYAKTSYRITVRQLESMIRLSEALARAHGKDIVEPQFVLEAASLLRKSIIHVETGDVHFDAPLDRVQDDQPNEEIENAPPKANGATTGKAVSKKGEKEGREKLTIKHNKYKKMCQLIEHFLLQKREEGCTQHQIVQYYIGQIADEVEDDEELRMETRLVKNVIGKMITRERTVIIIAESNRMDQRGSVGCVSDLGVDLPVYGMVYVLYQATICTKGGRSSGFCDQHPSTFSSSHIQSNLLLINFVISRLKLSGMMGLRQESSFLYVKRLAHEVAKFYIVTFKPFGFQCFMIHRAMVQVNIVDLISCVSLAQGQSSLSYHGASLAKIRESNNMMRGLLFLALVLSAYGALLQLGYTSNMVLQRAPQQAVLAGNGLTAGATVIVNFNGQNGSATASATGAWNYSLPATAAGGPYTITVYSGSSQQQLTNVLFGDVILCSGQSNMVFTVSQIFSNDTYLNSAANYPDIRVLQFYNANWQVSSKTALLSFSAVCYLSALNMYNTTRVPVGLLEAAVGGTYRSIHQIRVFSVYQHDLGTRIELWSPPGTQSNCYGYDIPNYSSLYNSLVVPYMPQRISAVIWYQGESNVYASGVYKCQLGNLVRSWRSSFGYDDSLPWFVVQLAGYPSGWGALSGQRQAQKYVADTVPNVSIFTAADLHDAISPFGSIHPRNKEPIGLRISNGLLNKLHNKNLISAGASFNKVESVKTTPNNVGSVNITLTISFVADQTTQGLVIRKINCSDPEISAYCNKLFEISVQIPGAAAMPAKWIAVQEYSLQNGMLVLSTVIPVNSSYIGWRYAWEDIPPMVLYNGANYPTLPYQSQLPSIFPVDGYYTMEQINYGLGVGYRSGPAAQGVQLNLVAQLNPVWLFQADSDHFGTLRHNSTGLYLTTSNVNCSLVSLEPKSGQNNQRWFMINTGLDDLRYSIYNSVCGWKVLNNNCYPPANITLTEDTLGPCNIWSLNLIAALPSSTTSTSANTVMDNTLSTSANTVTDTTLSTSANTVMGTVVLTGGGYLLSSSAIFVCLALFVSLFV</sequence>
<feature type="domain" description="MCM C-terminal AAA(+) ATPase" evidence="15">
    <location>
        <begin position="355"/>
        <end position="556"/>
    </location>
</feature>
<dbReference type="InterPro" id="IPR035992">
    <property type="entry name" value="Ricin_B-like_lectins"/>
</dbReference>
<dbReference type="InterPro" id="IPR036514">
    <property type="entry name" value="SGNH_hydro_sf"/>
</dbReference>
<keyword evidence="17" id="KW-1185">Reference proteome</keyword>
<keyword evidence="14" id="KW-0472">Membrane</keyword>
<dbReference type="EC" id="3.6.4.12" evidence="3"/>
<feature type="region of interest" description="Disordered" evidence="13">
    <location>
        <begin position="682"/>
        <end position="711"/>
    </location>
</feature>
<dbReference type="PROSITE" id="PS00847">
    <property type="entry name" value="MCM_1"/>
    <property type="match status" value="1"/>
</dbReference>
<evidence type="ECO:0000259" key="15">
    <source>
        <dbReference type="PROSITE" id="PS50051"/>
    </source>
</evidence>
<dbReference type="InterPro" id="IPR013783">
    <property type="entry name" value="Ig-like_fold"/>
</dbReference>
<keyword evidence="6" id="KW-0378">Hydrolase</keyword>
<dbReference type="InParanoid" id="A0A2P6MSK9"/>
<dbReference type="Gene3D" id="2.40.50.140">
    <property type="entry name" value="Nucleic acid-binding proteins"/>
    <property type="match status" value="1"/>
</dbReference>
<dbReference type="OrthoDB" id="1744952at2759"/>
<feature type="transmembrane region" description="Helical" evidence="14">
    <location>
        <begin position="1617"/>
        <end position="1638"/>
    </location>
</feature>
<evidence type="ECO:0000256" key="13">
    <source>
        <dbReference type="SAM" id="MobiDB-lite"/>
    </source>
</evidence>
<dbReference type="InterPro" id="IPR008049">
    <property type="entry name" value="MCM6"/>
</dbReference>
<dbReference type="SUPFAM" id="SSF50249">
    <property type="entry name" value="Nucleic acid-binding proteins"/>
    <property type="match status" value="1"/>
</dbReference>
<dbReference type="PANTHER" id="PTHR11630:SF43">
    <property type="entry name" value="DNA REPLICATION LICENSING FACTOR MCM6"/>
    <property type="match status" value="1"/>
</dbReference>
<keyword evidence="4" id="KW-0235">DNA replication</keyword>
<dbReference type="InterPro" id="IPR027925">
    <property type="entry name" value="MCM_N"/>
</dbReference>
<dbReference type="Gene3D" id="3.40.50.1110">
    <property type="entry name" value="SGNH hydrolase"/>
    <property type="match status" value="1"/>
</dbReference>
<dbReference type="SUPFAM" id="SSF50370">
    <property type="entry name" value="Ricin B-like lectins"/>
    <property type="match status" value="1"/>
</dbReference>
<name>A0A2P6MSK9_9EUKA</name>
<proteinExistence type="inferred from homology"/>
<dbReference type="Pfam" id="PF17855">
    <property type="entry name" value="MCM_lid"/>
    <property type="match status" value="1"/>
</dbReference>
<evidence type="ECO:0000256" key="4">
    <source>
        <dbReference type="ARBA" id="ARBA00022705"/>
    </source>
</evidence>
<dbReference type="InterPro" id="IPR041562">
    <property type="entry name" value="MCM_lid"/>
</dbReference>
<dbReference type="SUPFAM" id="SSF52540">
    <property type="entry name" value="P-loop containing nucleoside triphosphate hydrolases"/>
    <property type="match status" value="1"/>
</dbReference>
<comment type="similarity">
    <text evidence="2 12">Belongs to the MCM family.</text>
</comment>
<keyword evidence="14" id="KW-1133">Transmembrane helix</keyword>
<evidence type="ECO:0000256" key="1">
    <source>
        <dbReference type="ARBA" id="ARBA00004123"/>
    </source>
</evidence>
<dbReference type="InterPro" id="IPR031327">
    <property type="entry name" value="MCM"/>
</dbReference>
<dbReference type="PROSITE" id="PS50231">
    <property type="entry name" value="RICIN_B_LECTIN"/>
    <property type="match status" value="1"/>
</dbReference>
<dbReference type="Gene3D" id="2.20.28.10">
    <property type="match status" value="1"/>
</dbReference>
<dbReference type="PRINTS" id="PR01662">
    <property type="entry name" value="MCMPROTEIN6"/>
</dbReference>
<dbReference type="InterPro" id="IPR033762">
    <property type="entry name" value="MCM_OB"/>
</dbReference>
<dbReference type="GO" id="GO:0003697">
    <property type="term" value="F:single-stranded DNA binding"/>
    <property type="evidence" value="ECO:0007669"/>
    <property type="project" value="TreeGrafter"/>
</dbReference>
<dbReference type="Proteomes" id="UP000241769">
    <property type="component" value="Unassembled WGS sequence"/>
</dbReference>
<evidence type="ECO:0000256" key="8">
    <source>
        <dbReference type="ARBA" id="ARBA00022840"/>
    </source>
</evidence>